<name>W6U6T5_ECHGR</name>
<reference evidence="1 2" key="1">
    <citation type="journal article" date="2013" name="Nat. Genet.">
        <title>The genome of the hydatid tapeworm Echinococcus granulosus.</title>
        <authorList>
            <person name="Zheng H."/>
            <person name="Zhang W."/>
            <person name="Zhang L."/>
            <person name="Zhang Z."/>
            <person name="Li J."/>
            <person name="Lu G."/>
            <person name="Zhu Y."/>
            <person name="Wang Y."/>
            <person name="Huang Y."/>
            <person name="Liu J."/>
            <person name="Kang H."/>
            <person name="Chen J."/>
            <person name="Wang L."/>
            <person name="Chen A."/>
            <person name="Yu S."/>
            <person name="Gao Z."/>
            <person name="Jin L."/>
            <person name="Gu W."/>
            <person name="Wang Z."/>
            <person name="Zhao L."/>
            <person name="Shi B."/>
            <person name="Wen H."/>
            <person name="Lin R."/>
            <person name="Jones M.K."/>
            <person name="Brejova B."/>
            <person name="Vinar T."/>
            <person name="Zhao G."/>
            <person name="McManus D.P."/>
            <person name="Chen Z."/>
            <person name="Zhou Y."/>
            <person name="Wang S."/>
        </authorList>
    </citation>
    <scope>NUCLEOTIDE SEQUENCE [LARGE SCALE GENOMIC DNA]</scope>
</reference>
<keyword evidence="2" id="KW-1185">Reference proteome</keyword>
<evidence type="ECO:0000313" key="2">
    <source>
        <dbReference type="Proteomes" id="UP000019149"/>
    </source>
</evidence>
<dbReference type="Proteomes" id="UP000019149">
    <property type="component" value="Unassembled WGS sequence"/>
</dbReference>
<dbReference type="AlphaFoldDB" id="W6U6T5"/>
<comment type="caution">
    <text evidence="1">The sequence shown here is derived from an EMBL/GenBank/DDBJ whole genome shotgun (WGS) entry which is preliminary data.</text>
</comment>
<protein>
    <submittedName>
        <fullName evidence="1">Uncharacterized protein</fullName>
    </submittedName>
</protein>
<sequence length="38" mass="4303">MSRHPETSGTTQSRRLLCTLHLLCNEDRPPSCPIVKPK</sequence>
<evidence type="ECO:0000313" key="1">
    <source>
        <dbReference type="EMBL" id="EUB54057.1"/>
    </source>
</evidence>
<dbReference type="EMBL" id="APAU02000370">
    <property type="protein sequence ID" value="EUB54057.1"/>
    <property type="molecule type" value="Genomic_DNA"/>
</dbReference>
<dbReference type="RefSeq" id="XP_024345253.1">
    <property type="nucleotide sequence ID" value="XM_024500332.1"/>
</dbReference>
<organism evidence="1 2">
    <name type="scientific">Echinococcus granulosus</name>
    <name type="common">Hydatid tapeworm</name>
    <dbReference type="NCBI Taxonomy" id="6210"/>
    <lineage>
        <taxon>Eukaryota</taxon>
        <taxon>Metazoa</taxon>
        <taxon>Spiralia</taxon>
        <taxon>Lophotrochozoa</taxon>
        <taxon>Platyhelminthes</taxon>
        <taxon>Cestoda</taxon>
        <taxon>Eucestoda</taxon>
        <taxon>Cyclophyllidea</taxon>
        <taxon>Taeniidae</taxon>
        <taxon>Echinococcus</taxon>
        <taxon>Echinococcus granulosus group</taxon>
    </lineage>
</organism>
<accession>W6U6T5</accession>
<proteinExistence type="predicted"/>
<gene>
    <name evidence="1" type="ORF">EGR_11083</name>
</gene>
<dbReference type="KEGG" id="egl:EGR_11083"/>
<dbReference type="GeneID" id="36346798"/>
<dbReference type="CTD" id="36346798"/>